<protein>
    <submittedName>
        <fullName evidence="2">Recombinase RecF</fullName>
    </submittedName>
</protein>
<dbReference type="InterPro" id="IPR051396">
    <property type="entry name" value="Bact_Antivir_Def_Nuclease"/>
</dbReference>
<gene>
    <name evidence="2" type="ORF">EU507_15065</name>
</gene>
<dbReference type="PANTHER" id="PTHR43581:SF4">
    <property type="entry name" value="ATP_GTP PHOSPHATASE"/>
    <property type="match status" value="1"/>
</dbReference>
<dbReference type="PANTHER" id="PTHR43581">
    <property type="entry name" value="ATP/GTP PHOSPHATASE"/>
    <property type="match status" value="1"/>
</dbReference>
<dbReference type="Gene3D" id="3.40.50.300">
    <property type="entry name" value="P-loop containing nucleotide triphosphate hydrolases"/>
    <property type="match status" value="1"/>
</dbReference>
<evidence type="ECO:0000259" key="1">
    <source>
        <dbReference type="Pfam" id="PF13175"/>
    </source>
</evidence>
<name>A0A8B3RPT0_ENTFL</name>
<feature type="domain" description="Endonuclease GajA/Old nuclease/RecF-like AAA" evidence="1">
    <location>
        <begin position="1"/>
        <end position="340"/>
    </location>
</feature>
<evidence type="ECO:0000313" key="2">
    <source>
        <dbReference type="EMBL" id="RYU29571.1"/>
    </source>
</evidence>
<dbReference type="Proteomes" id="UP000292223">
    <property type="component" value="Unassembled WGS sequence"/>
</dbReference>
<accession>A0A8B3RPT0</accession>
<evidence type="ECO:0000313" key="3">
    <source>
        <dbReference type="Proteomes" id="UP000292223"/>
    </source>
</evidence>
<dbReference type="AlphaFoldDB" id="A0A8B3RPT0"/>
<dbReference type="SUPFAM" id="SSF52540">
    <property type="entry name" value="P-loop containing nucleoside triphosphate hydrolases"/>
    <property type="match status" value="1"/>
</dbReference>
<dbReference type="InterPro" id="IPR041685">
    <property type="entry name" value="AAA_GajA/Old/RecF-like"/>
</dbReference>
<proteinExistence type="predicted"/>
<dbReference type="Pfam" id="PF13175">
    <property type="entry name" value="AAA_15"/>
    <property type="match status" value="1"/>
</dbReference>
<sequence>MYISKIKLSNFKSFRGKHTIDLSKGVNFFVGNNNCGKTTIFKAIEFIQSGKNKFDFITKGFETENVSVEVEFKGDDILSLLENKGLKKYENYVIDNGDGTHSIRILRSSEEKEIIQGTKKISLDISKIRVYNPCSSESEELNKFENPTGIDKTISALFDAQFIYSDLKNEEYHDFGKTKILGKIITDSTKGFQKGEIWKDFARAHNKTFGNEGLGNILAEVEVEISNVLKEQYGDGEVKFNFGLPEIDSFYKTGNLLMADNGNYITISEKGTGMQRALALSLIQVYSGIAKNEIGSKPIMFFIDEPETFLHPKAQDKLIDSLNRLADKSQVFITTHSPYLLRKFNSDTQQINIFYKNDKGDNKISDKKQLNLFGTSSPTLGEINYVAFEIESVEFHNELYGFLQARAMEEDSGNYHEKNFDQWLVSRGLSKNKRYIRVNSNGTIQNQNKTLPTFIRNIIHHPENTNNEFNSKDLSDSIKELLSIM</sequence>
<dbReference type="EMBL" id="SEWT01000013">
    <property type="protein sequence ID" value="RYU29571.1"/>
    <property type="molecule type" value="Genomic_DNA"/>
</dbReference>
<organism evidence="2 3">
    <name type="scientific">Enterococcus faecalis</name>
    <name type="common">Streptococcus faecalis</name>
    <dbReference type="NCBI Taxonomy" id="1351"/>
    <lineage>
        <taxon>Bacteria</taxon>
        <taxon>Bacillati</taxon>
        <taxon>Bacillota</taxon>
        <taxon>Bacilli</taxon>
        <taxon>Lactobacillales</taxon>
        <taxon>Enterococcaceae</taxon>
        <taxon>Enterococcus</taxon>
    </lineage>
</organism>
<reference evidence="2 3" key="1">
    <citation type="submission" date="2019-02" db="EMBL/GenBank/DDBJ databases">
        <title>From farm to fork: dissemination of Tn554::fexA-optrA in linezolid-resistant Enterococcus faecalis clones from chicken feces and meat in Tunisia.</title>
        <authorList>
            <person name="Tedim A.P."/>
            <person name="Elghaieb H."/>
            <person name="Abbassi M.S."/>
            <person name="Novais C."/>
            <person name="Hassen A."/>
            <person name="Peixe L."/>
            <person name="Freitas A.R."/>
        </authorList>
    </citation>
    <scope>NUCLEOTIDE SEQUENCE [LARGE SCALE GENOMIC DNA]</scope>
    <source>
        <strain evidence="2 3">728T</strain>
    </source>
</reference>
<comment type="caution">
    <text evidence="2">The sequence shown here is derived from an EMBL/GenBank/DDBJ whole genome shotgun (WGS) entry which is preliminary data.</text>
</comment>
<dbReference type="InterPro" id="IPR027417">
    <property type="entry name" value="P-loop_NTPase"/>
</dbReference>
<dbReference type="RefSeq" id="WP_101008765.1">
    <property type="nucleotide sequence ID" value="NZ_JADMHW010000029.1"/>
</dbReference>